<dbReference type="Proteomes" id="UP000184465">
    <property type="component" value="Unassembled WGS sequence"/>
</dbReference>
<evidence type="ECO:0000313" key="2">
    <source>
        <dbReference type="Proteomes" id="UP000184465"/>
    </source>
</evidence>
<accession>A0A1M6PEA6</accession>
<dbReference type="AlphaFoldDB" id="A0A1M6PEA6"/>
<evidence type="ECO:0000313" key="1">
    <source>
        <dbReference type="EMBL" id="SHK06283.1"/>
    </source>
</evidence>
<sequence length="65" mass="7573">MKAKTRNELGFMMYCTISQRIDKAIENNNISEIDMLEEMIDYYSANFVISAAHLREKLEILKGVK</sequence>
<name>A0A1M6PEA6_PARC5</name>
<dbReference type="EMBL" id="FRAG01000023">
    <property type="protein sequence ID" value="SHK06283.1"/>
    <property type="molecule type" value="Genomic_DNA"/>
</dbReference>
<proteinExistence type="predicted"/>
<dbReference type="RefSeq" id="WP_073149674.1">
    <property type="nucleotide sequence ID" value="NZ_FRAG01000023.1"/>
</dbReference>
<gene>
    <name evidence="1" type="ORF">SAMN02745912_02132</name>
</gene>
<dbReference type="STRING" id="1121301.SAMN02745912_02132"/>
<reference evidence="1 2" key="1">
    <citation type="submission" date="2016-11" db="EMBL/GenBank/DDBJ databases">
        <authorList>
            <person name="Jaros S."/>
            <person name="Januszkiewicz K."/>
            <person name="Wedrychowicz H."/>
        </authorList>
    </citation>
    <scope>NUCLEOTIDE SEQUENCE [LARGE SCALE GENOMIC DNA]</scope>
    <source>
        <strain evidence="1 2">DSM 15212</strain>
    </source>
</reference>
<organism evidence="1 2">
    <name type="scientific">Paramaledivibacter caminithermalis (strain DSM 15212 / CIP 107654 / DViRD3)</name>
    <name type="common">Clostridium caminithermale</name>
    <dbReference type="NCBI Taxonomy" id="1121301"/>
    <lineage>
        <taxon>Bacteria</taxon>
        <taxon>Bacillati</taxon>
        <taxon>Bacillota</taxon>
        <taxon>Clostridia</taxon>
        <taxon>Peptostreptococcales</taxon>
        <taxon>Caminicellaceae</taxon>
        <taxon>Paramaledivibacter</taxon>
    </lineage>
</organism>
<keyword evidence="2" id="KW-1185">Reference proteome</keyword>
<protein>
    <submittedName>
        <fullName evidence="1">Uncharacterized protein</fullName>
    </submittedName>
</protein>